<feature type="compositionally biased region" description="Basic residues" evidence="3">
    <location>
        <begin position="133"/>
        <end position="146"/>
    </location>
</feature>
<proteinExistence type="inferred from homology"/>
<dbReference type="GO" id="GO:0101031">
    <property type="term" value="C:protein folding chaperone complex"/>
    <property type="evidence" value="ECO:0007669"/>
    <property type="project" value="UniProtKB-ARBA"/>
</dbReference>
<reference evidence="5 6" key="1">
    <citation type="submission" date="2020-08" db="EMBL/GenBank/DDBJ databases">
        <title>Plant Genome Project.</title>
        <authorList>
            <person name="Zhang R.-G."/>
        </authorList>
    </citation>
    <scope>NUCLEOTIDE SEQUENCE [LARGE SCALE GENOMIC DNA]</scope>
    <source>
        <tissue evidence="5">Rhizome</tissue>
    </source>
</reference>
<organism evidence="5 6">
    <name type="scientific">Zingiber officinale</name>
    <name type="common">Ginger</name>
    <name type="synonym">Amomum zingiber</name>
    <dbReference type="NCBI Taxonomy" id="94328"/>
    <lineage>
        <taxon>Eukaryota</taxon>
        <taxon>Viridiplantae</taxon>
        <taxon>Streptophyta</taxon>
        <taxon>Embryophyta</taxon>
        <taxon>Tracheophyta</taxon>
        <taxon>Spermatophyta</taxon>
        <taxon>Magnoliopsida</taxon>
        <taxon>Liliopsida</taxon>
        <taxon>Zingiberales</taxon>
        <taxon>Zingiberaceae</taxon>
        <taxon>Zingiber</taxon>
    </lineage>
</organism>
<keyword evidence="6" id="KW-1185">Reference proteome</keyword>
<keyword evidence="2" id="KW-0539">Nucleus</keyword>
<dbReference type="EMBL" id="JACMSC010000003">
    <property type="protein sequence ID" value="KAG6527056.1"/>
    <property type="molecule type" value="Genomic_DNA"/>
</dbReference>
<dbReference type="InterPro" id="IPR045250">
    <property type="entry name" value="p23-like"/>
</dbReference>
<evidence type="ECO:0000259" key="4">
    <source>
        <dbReference type="PROSITE" id="PS51203"/>
    </source>
</evidence>
<comment type="caution">
    <text evidence="5">The sequence shown here is derived from an EMBL/GenBank/DDBJ whole genome shotgun (WGS) entry which is preliminary data.</text>
</comment>
<dbReference type="GO" id="GO:0005634">
    <property type="term" value="C:nucleus"/>
    <property type="evidence" value="ECO:0007669"/>
    <property type="project" value="UniProtKB-SubCell"/>
</dbReference>
<sequence>MSRHPTVKWAQRSDKVYLTVDLADAKDVKVNLEPEGEFSFFATKEDVPYEVDLKLFDRINVKESKLNISARSIVCVVKKLDKKWWSRLLKEDAKPPAFLKVDWDRWIDEDDENAEEAGDKDRDDQTDDNISSRKNRKRRKKSKKKKGLLQLIAQKLRFACISKE</sequence>
<evidence type="ECO:0000313" key="6">
    <source>
        <dbReference type="Proteomes" id="UP000734854"/>
    </source>
</evidence>
<comment type="similarity">
    <text evidence="1 2">Belongs to the p23/wos2 family.</text>
</comment>
<protein>
    <recommendedName>
        <fullName evidence="2">Co-chaperone protein p23</fullName>
    </recommendedName>
</protein>
<evidence type="ECO:0000313" key="5">
    <source>
        <dbReference type="EMBL" id="KAG6527056.1"/>
    </source>
</evidence>
<evidence type="ECO:0000256" key="2">
    <source>
        <dbReference type="RuleBase" id="RU369032"/>
    </source>
</evidence>
<dbReference type="FunFam" id="2.60.40.790:FF:000013">
    <property type="entry name" value="Very-long-chain (3R)-3-hydroxyacyl-CoA dehydratase"/>
    <property type="match status" value="1"/>
</dbReference>
<feature type="region of interest" description="Disordered" evidence="3">
    <location>
        <begin position="112"/>
        <end position="146"/>
    </location>
</feature>
<dbReference type="PANTHER" id="PTHR22932">
    <property type="entry name" value="TELOMERASE-BINDING PROTEIN P23 HSP90 CO-CHAPERONE"/>
    <property type="match status" value="1"/>
</dbReference>
<dbReference type="GO" id="GO:0051087">
    <property type="term" value="F:protein-folding chaperone binding"/>
    <property type="evidence" value="ECO:0007669"/>
    <property type="project" value="TreeGrafter"/>
</dbReference>
<dbReference type="OrthoDB" id="1564555at2759"/>
<dbReference type="InterPro" id="IPR007052">
    <property type="entry name" value="CS_dom"/>
</dbReference>
<gene>
    <name evidence="5" type="ORF">ZIOFF_009144</name>
</gene>
<evidence type="ECO:0000256" key="1">
    <source>
        <dbReference type="ARBA" id="ARBA00025733"/>
    </source>
</evidence>
<dbReference type="Pfam" id="PF04969">
    <property type="entry name" value="CS"/>
    <property type="match status" value="1"/>
</dbReference>
<dbReference type="GO" id="GO:0051131">
    <property type="term" value="P:chaperone-mediated protein complex assembly"/>
    <property type="evidence" value="ECO:0007669"/>
    <property type="project" value="TreeGrafter"/>
</dbReference>
<comment type="function">
    <text evidence="2">Acts as a co-chaperone for HSP90.</text>
</comment>
<dbReference type="PROSITE" id="PS51203">
    <property type="entry name" value="CS"/>
    <property type="match status" value="1"/>
</dbReference>
<dbReference type="CDD" id="cd06465">
    <property type="entry name" value="p23_hB-ind1_like"/>
    <property type="match status" value="1"/>
</dbReference>
<comment type="subcellular location">
    <subcellularLocation>
        <location evidence="2">Cytoplasm</location>
    </subcellularLocation>
    <subcellularLocation>
        <location evidence="2">Nucleus</location>
    </subcellularLocation>
</comment>
<dbReference type="AlphaFoldDB" id="A0A8J5LIS0"/>
<keyword evidence="2" id="KW-0143">Chaperone</keyword>
<dbReference type="PANTHER" id="PTHR22932:SF10">
    <property type="entry name" value="CO-CHAPERONE PROTEIN P23"/>
    <property type="match status" value="1"/>
</dbReference>
<name>A0A8J5LIS0_ZINOF</name>
<feature type="domain" description="CS" evidence="4">
    <location>
        <begin position="2"/>
        <end position="89"/>
    </location>
</feature>
<accession>A0A8J5LIS0</accession>
<evidence type="ECO:0000256" key="3">
    <source>
        <dbReference type="SAM" id="MobiDB-lite"/>
    </source>
</evidence>
<keyword evidence="2" id="KW-0963">Cytoplasm</keyword>
<comment type="subunit">
    <text evidence="2">Interacts with HSP90 in an ATP-dependent manner.</text>
</comment>
<dbReference type="GO" id="GO:0006457">
    <property type="term" value="P:protein folding"/>
    <property type="evidence" value="ECO:0007669"/>
    <property type="project" value="TreeGrafter"/>
</dbReference>
<dbReference type="GO" id="GO:0005829">
    <property type="term" value="C:cytosol"/>
    <property type="evidence" value="ECO:0007669"/>
    <property type="project" value="TreeGrafter"/>
</dbReference>
<dbReference type="Proteomes" id="UP000734854">
    <property type="component" value="Unassembled WGS sequence"/>
</dbReference>
<dbReference type="GO" id="GO:0051879">
    <property type="term" value="F:Hsp90 protein binding"/>
    <property type="evidence" value="ECO:0007669"/>
    <property type="project" value="UniProtKB-UniRule"/>
</dbReference>